<keyword evidence="1" id="KW-0175">Coiled coil</keyword>
<keyword evidence="3" id="KW-0812">Transmembrane</keyword>
<keyword evidence="5" id="KW-1185">Reference proteome</keyword>
<feature type="compositionally biased region" description="Basic and acidic residues" evidence="2">
    <location>
        <begin position="103"/>
        <end position="116"/>
    </location>
</feature>
<feature type="region of interest" description="Disordered" evidence="2">
    <location>
        <begin position="1"/>
        <end position="118"/>
    </location>
</feature>
<sequence length="642" mass="70452">MENDAPSSSGRYLDSRPRQFDVGEGSAMPSSPRPEVIPARGDASLDLEELGLDDQLRPMAQNPDEPLIDYDTVHGITGDPRGNDRNPGPHNMGGGSTSRRRAREPEAETPNKRQSVEVDSMDVAINDNQGLSISPIRDLAPEIQRSSGSLARSKEAAVGSSCSTRQRVYEMLSRPTFLSDLGPGIYCRAQEWIETNIVPLCACVKAALSHPPSTTGQAFRPALDVREDESIFADIPANGGTLGYRLLKGLQLPFDRPAYKLVAPGTQLAHDLVVHVAESAGGVIKGLEAEKEGLSLQVTQLETNLESKKRARTEADKEEETKNAVEVATAEARQVALVDFKRSEEFIGLLDAATGGAIMGNTTEVANRLLEEMASNNYHWSNNRGKTKNAAGMYEVEGINMLNAKVDNSVNLFTKMSNVNSVSTTMPCNLCRGAHLTNECINAEQAQYVSNFSRPPNNDPYSNTYNPGWRNHPNFSWRNPGQQNVNVNSQISPGFHQKQPQQEIRPSWELAIEKLANATSERIEKLETKVDQIAISNRNVELQLGQLANAINSRSQGVLPSKTEVNPKQHCNAVTLRNDTKDYNEDESLMHVTCYCSPAVLRAAALYCCYVLLLLATAMSCYFLLFCAVVSCCGYHHYHKSS</sequence>
<feature type="compositionally biased region" description="Polar residues" evidence="2">
    <location>
        <begin position="1"/>
        <end position="10"/>
    </location>
</feature>
<dbReference type="Proteomes" id="UP000035740">
    <property type="component" value="Chromosome 8"/>
</dbReference>
<reference evidence="4 5" key="1">
    <citation type="journal article" date="2014" name="Nature">
        <title>The genome of the recently domesticated crop plant sugar beet (Beta vulgaris).</title>
        <authorList>
            <person name="Dohm J.C."/>
            <person name="Minoche A.E."/>
            <person name="Holtgrawe D."/>
            <person name="Capella-Gutierrez S."/>
            <person name="Zakrzewski F."/>
            <person name="Tafer H."/>
            <person name="Rupp O."/>
            <person name="Sorensen T.R."/>
            <person name="Stracke R."/>
            <person name="Reinhardt R."/>
            <person name="Goesmann A."/>
            <person name="Kraft T."/>
            <person name="Schulz B."/>
            <person name="Stadler P.F."/>
            <person name="Schmidt T."/>
            <person name="Gabaldon T."/>
            <person name="Lehrach H."/>
            <person name="Weisshaar B."/>
            <person name="Himmelbauer H."/>
        </authorList>
    </citation>
    <scope>NUCLEOTIDE SEQUENCE [LARGE SCALE GENOMIC DNA]</scope>
    <source>
        <tissue evidence="4">Taproot</tissue>
    </source>
</reference>
<accession>A0A0J8ELK4</accession>
<dbReference type="EMBL" id="KQ090164">
    <property type="protein sequence ID" value="KMT03871.1"/>
    <property type="molecule type" value="Genomic_DNA"/>
</dbReference>
<protein>
    <submittedName>
        <fullName evidence="4">Uncharacterized protein</fullName>
    </submittedName>
</protein>
<keyword evidence="3" id="KW-0472">Membrane</keyword>
<feature type="coiled-coil region" evidence="1">
    <location>
        <begin position="284"/>
        <end position="328"/>
    </location>
</feature>
<evidence type="ECO:0000313" key="5">
    <source>
        <dbReference type="Proteomes" id="UP000035740"/>
    </source>
</evidence>
<dbReference type="eggNOG" id="KOG0017">
    <property type="taxonomic scope" value="Eukaryota"/>
</dbReference>
<gene>
    <name evidence="4" type="ORF">BVRB_8g188080</name>
</gene>
<dbReference type="AlphaFoldDB" id="A0A0J8ELK4"/>
<dbReference type="OrthoDB" id="1749050at2759"/>
<evidence type="ECO:0000256" key="3">
    <source>
        <dbReference type="SAM" id="Phobius"/>
    </source>
</evidence>
<proteinExistence type="predicted"/>
<feature type="transmembrane region" description="Helical" evidence="3">
    <location>
        <begin position="610"/>
        <end position="635"/>
    </location>
</feature>
<dbReference type="Gramene" id="KMT03871">
    <property type="protein sequence ID" value="KMT03871"/>
    <property type="gene ID" value="BVRB_8g188080"/>
</dbReference>
<evidence type="ECO:0000256" key="2">
    <source>
        <dbReference type="SAM" id="MobiDB-lite"/>
    </source>
</evidence>
<organism evidence="4 5">
    <name type="scientific">Beta vulgaris subsp. vulgaris</name>
    <name type="common">Beet</name>
    <dbReference type="NCBI Taxonomy" id="3555"/>
    <lineage>
        <taxon>Eukaryota</taxon>
        <taxon>Viridiplantae</taxon>
        <taxon>Streptophyta</taxon>
        <taxon>Embryophyta</taxon>
        <taxon>Tracheophyta</taxon>
        <taxon>Spermatophyta</taxon>
        <taxon>Magnoliopsida</taxon>
        <taxon>eudicotyledons</taxon>
        <taxon>Gunneridae</taxon>
        <taxon>Pentapetalae</taxon>
        <taxon>Caryophyllales</taxon>
        <taxon>Chenopodiaceae</taxon>
        <taxon>Betoideae</taxon>
        <taxon>Beta</taxon>
    </lineage>
</organism>
<name>A0A0J8ELK4_BETVV</name>
<evidence type="ECO:0000313" key="4">
    <source>
        <dbReference type="EMBL" id="KMT03871.1"/>
    </source>
</evidence>
<evidence type="ECO:0000256" key="1">
    <source>
        <dbReference type="SAM" id="Coils"/>
    </source>
</evidence>
<keyword evidence="3" id="KW-1133">Transmembrane helix</keyword>